<dbReference type="InterPro" id="IPR050482">
    <property type="entry name" value="Sensor_HK_TwoCompSys"/>
</dbReference>
<dbReference type="OrthoDB" id="1301080at2"/>
<dbReference type="InterPro" id="IPR003594">
    <property type="entry name" value="HATPase_dom"/>
</dbReference>
<dbReference type="InterPro" id="IPR036890">
    <property type="entry name" value="HATPase_C_sf"/>
</dbReference>
<comment type="catalytic activity">
    <reaction evidence="1">
        <text>ATP + protein L-histidine = ADP + protein N-phospho-L-histidine.</text>
        <dbReference type="EC" id="2.7.13.3"/>
    </reaction>
</comment>
<proteinExistence type="predicted"/>
<evidence type="ECO:0000313" key="8">
    <source>
        <dbReference type="Proteomes" id="UP000007435"/>
    </source>
</evidence>
<reference key="1">
    <citation type="submission" date="2010-11" db="EMBL/GenBank/DDBJ databases">
        <title>The complete genome of Leadbetterella byssophila DSM 17132.</title>
        <authorList>
            <consortium name="US DOE Joint Genome Institute (JGI-PGF)"/>
            <person name="Lucas S."/>
            <person name="Copeland A."/>
            <person name="Lapidus A."/>
            <person name="Glavina del Rio T."/>
            <person name="Dalin E."/>
            <person name="Tice H."/>
            <person name="Bruce D."/>
            <person name="Goodwin L."/>
            <person name="Pitluck S."/>
            <person name="Kyrpides N."/>
            <person name="Mavromatis K."/>
            <person name="Ivanova N."/>
            <person name="Teshima H."/>
            <person name="Brettin T."/>
            <person name="Detter J.C."/>
            <person name="Han C."/>
            <person name="Tapia R."/>
            <person name="Land M."/>
            <person name="Hauser L."/>
            <person name="Markowitz V."/>
            <person name="Cheng J.-F."/>
            <person name="Hugenholtz P."/>
            <person name="Woyke T."/>
            <person name="Wu D."/>
            <person name="Tindall B."/>
            <person name="Pomrenke H.G."/>
            <person name="Brambilla E."/>
            <person name="Klenk H.-P."/>
            <person name="Eisen J.A."/>
        </authorList>
    </citation>
    <scope>NUCLEOTIDE SEQUENCE [LARGE SCALE GENOMIC DNA]</scope>
    <source>
        <strain>DSM 17132</strain>
    </source>
</reference>
<dbReference type="STRING" id="649349.Lbys_0085"/>
<keyword evidence="3" id="KW-0808">Transferase</keyword>
<dbReference type="PANTHER" id="PTHR24421">
    <property type="entry name" value="NITRATE/NITRITE SENSOR PROTEIN NARX-RELATED"/>
    <property type="match status" value="1"/>
</dbReference>
<name>E4RSN1_LEAB4</name>
<reference evidence="7 8" key="2">
    <citation type="journal article" date="2011" name="Stand. Genomic Sci.">
        <title>Complete genome sequence of Leadbetterella byssophila type strain (4M15).</title>
        <authorList>
            <person name="Abt B."/>
            <person name="Teshima H."/>
            <person name="Lucas S."/>
            <person name="Lapidus A."/>
            <person name="Del Rio T.G."/>
            <person name="Nolan M."/>
            <person name="Tice H."/>
            <person name="Cheng J.F."/>
            <person name="Pitluck S."/>
            <person name="Liolios K."/>
            <person name="Pagani I."/>
            <person name="Ivanova N."/>
            <person name="Mavromatis K."/>
            <person name="Pati A."/>
            <person name="Tapia R."/>
            <person name="Han C."/>
            <person name="Goodwin L."/>
            <person name="Chen A."/>
            <person name="Palaniappan K."/>
            <person name="Land M."/>
            <person name="Hauser L."/>
            <person name="Chang Y.J."/>
            <person name="Jeffries C.D."/>
            <person name="Rohde M."/>
            <person name="Goker M."/>
            <person name="Tindall B.J."/>
            <person name="Detter J.C."/>
            <person name="Woyke T."/>
            <person name="Bristow J."/>
            <person name="Eisen J.A."/>
            <person name="Markowitz V."/>
            <person name="Hugenholtz P."/>
            <person name="Klenk H.P."/>
            <person name="Kyrpides N.C."/>
        </authorList>
    </citation>
    <scope>NUCLEOTIDE SEQUENCE [LARGE SCALE GENOMIC DNA]</scope>
    <source>
        <strain evidence="8">DSM 17132 / JCM 16389 / KACC 11308 / NBRC 106382 / 4M15</strain>
    </source>
</reference>
<dbReference type="Gene3D" id="3.30.565.10">
    <property type="entry name" value="Histidine kinase-like ATPase, C-terminal domain"/>
    <property type="match status" value="1"/>
</dbReference>
<dbReference type="SMART" id="SM00387">
    <property type="entry name" value="HATPase_c"/>
    <property type="match status" value="1"/>
</dbReference>
<accession>E4RSN1</accession>
<dbReference type="CDD" id="cd16917">
    <property type="entry name" value="HATPase_UhpB-NarQ-NarX-like"/>
    <property type="match status" value="1"/>
</dbReference>
<gene>
    <name evidence="7" type="ordered locus">Lbys_0085</name>
</gene>
<feature type="domain" description="Histidine kinase/HSP90-like ATPase" evidence="6">
    <location>
        <begin position="157"/>
        <end position="246"/>
    </location>
</feature>
<keyword evidence="4 7" id="KW-0418">Kinase</keyword>
<dbReference type="AlphaFoldDB" id="E4RSN1"/>
<dbReference type="Pfam" id="PF02518">
    <property type="entry name" value="HATPase_c"/>
    <property type="match status" value="1"/>
</dbReference>
<evidence type="ECO:0000313" key="7">
    <source>
        <dbReference type="EMBL" id="ADQ15881.1"/>
    </source>
</evidence>
<dbReference type="GO" id="GO:0004673">
    <property type="term" value="F:protein histidine kinase activity"/>
    <property type="evidence" value="ECO:0007669"/>
    <property type="project" value="UniProtKB-EC"/>
</dbReference>
<keyword evidence="5" id="KW-0902">Two-component regulatory system</keyword>
<keyword evidence="8" id="KW-1185">Reference proteome</keyword>
<dbReference type="PANTHER" id="PTHR24421:SF10">
    <property type="entry name" value="NITRATE_NITRITE SENSOR PROTEIN NARQ"/>
    <property type="match status" value="1"/>
</dbReference>
<protein>
    <recommendedName>
        <fullName evidence="2">histidine kinase</fullName>
        <ecNumber evidence="2">2.7.13.3</ecNumber>
    </recommendedName>
</protein>
<dbReference type="SUPFAM" id="SSF55874">
    <property type="entry name" value="ATPase domain of HSP90 chaperone/DNA topoisomerase II/histidine kinase"/>
    <property type="match status" value="1"/>
</dbReference>
<evidence type="ECO:0000256" key="4">
    <source>
        <dbReference type="ARBA" id="ARBA00022777"/>
    </source>
</evidence>
<dbReference type="eggNOG" id="COG4585">
    <property type="taxonomic scope" value="Bacteria"/>
</dbReference>
<evidence type="ECO:0000259" key="6">
    <source>
        <dbReference type="SMART" id="SM00387"/>
    </source>
</evidence>
<evidence type="ECO:0000256" key="3">
    <source>
        <dbReference type="ARBA" id="ARBA00022679"/>
    </source>
</evidence>
<evidence type="ECO:0000256" key="5">
    <source>
        <dbReference type="ARBA" id="ARBA00023012"/>
    </source>
</evidence>
<dbReference type="EMBL" id="CP002305">
    <property type="protein sequence ID" value="ADQ15881.1"/>
    <property type="molecule type" value="Genomic_DNA"/>
</dbReference>
<dbReference type="EC" id="2.7.13.3" evidence="2"/>
<evidence type="ECO:0000256" key="2">
    <source>
        <dbReference type="ARBA" id="ARBA00012438"/>
    </source>
</evidence>
<dbReference type="GO" id="GO:0000160">
    <property type="term" value="P:phosphorelay signal transduction system"/>
    <property type="evidence" value="ECO:0007669"/>
    <property type="project" value="UniProtKB-KW"/>
</dbReference>
<organism evidence="7 8">
    <name type="scientific">Leadbetterella byssophila (strain DSM 17132 / JCM 16389 / KACC 11308 / NBRC 106382 / 4M15)</name>
    <dbReference type="NCBI Taxonomy" id="649349"/>
    <lineage>
        <taxon>Bacteria</taxon>
        <taxon>Pseudomonadati</taxon>
        <taxon>Bacteroidota</taxon>
        <taxon>Cytophagia</taxon>
        <taxon>Cytophagales</taxon>
        <taxon>Leadbetterellaceae</taxon>
        <taxon>Leadbetterella</taxon>
    </lineage>
</organism>
<dbReference type="KEGG" id="lby:Lbys_0085"/>
<evidence type="ECO:0000256" key="1">
    <source>
        <dbReference type="ARBA" id="ARBA00000085"/>
    </source>
</evidence>
<dbReference type="HOGENOM" id="CLU_1141446_0_0_10"/>
<dbReference type="Proteomes" id="UP000007435">
    <property type="component" value="Chromosome"/>
</dbReference>
<dbReference type="RefSeq" id="WP_013406938.1">
    <property type="nucleotide sequence ID" value="NC_014655.1"/>
</dbReference>
<sequence length="256" mass="29373">MNILFFVLLIATLVACFLWVKYQRLRTEKEIAALRKLAEIQLEEACRQSVREVKSLIGQNLHDEFCSSLAGIVNQLDLLSKQSNASEIKTRIQDLHLKANEIYHSVRTHSHSLYHSIEDAEYFEDNVHRILDLICPKDMYNVELDIDKGLTQKLHLVQRIEVLRILQEALTNIIKHAKSANEIYIFLYGDGNNVIFQIGDNGMGTGKFSEGVGLNSIKNRVKTLEGNLEIKYDEGFQLMITFPLEVSMRKSMYSVI</sequence>